<dbReference type="SMART" id="SM00271">
    <property type="entry name" value="DnaJ"/>
    <property type="match status" value="1"/>
</dbReference>
<feature type="region of interest" description="Disordered" evidence="1">
    <location>
        <begin position="350"/>
        <end position="372"/>
    </location>
</feature>
<evidence type="ECO:0000259" key="2">
    <source>
        <dbReference type="PROSITE" id="PS50076"/>
    </source>
</evidence>
<comment type="caution">
    <text evidence="3">The sequence shown here is derived from an EMBL/GenBank/DDBJ whole genome shotgun (WGS) entry which is preliminary data.</text>
</comment>
<dbReference type="Gene3D" id="1.10.287.110">
    <property type="entry name" value="DnaJ domain"/>
    <property type="match status" value="1"/>
</dbReference>
<dbReference type="CDD" id="cd06257">
    <property type="entry name" value="DnaJ"/>
    <property type="match status" value="1"/>
</dbReference>
<evidence type="ECO:0000313" key="4">
    <source>
        <dbReference type="Proteomes" id="UP000256328"/>
    </source>
</evidence>
<evidence type="ECO:0000313" key="3">
    <source>
        <dbReference type="EMBL" id="RDW56628.1"/>
    </source>
</evidence>
<dbReference type="SUPFAM" id="SSF46565">
    <property type="entry name" value="Chaperone J-domain"/>
    <property type="match status" value="1"/>
</dbReference>
<accession>A0A3D8Q4S5</accession>
<keyword evidence="4" id="KW-1185">Reference proteome</keyword>
<protein>
    <recommendedName>
        <fullName evidence="2">J domain-containing protein</fullName>
    </recommendedName>
</protein>
<dbReference type="Proteomes" id="UP000256328">
    <property type="component" value="Unassembled WGS sequence"/>
</dbReference>
<reference evidence="3 4" key="1">
    <citation type="journal article" date="2018" name="IMA Fungus">
        <title>IMA Genome-F 9: Draft genome sequence of Annulohypoxylon stygium, Aspergillus mulundensis, Berkeleyomyces basicola (syn. Thielaviopsis basicola), Ceratocystis smalleyi, two Cercospora beticola strains, Coleophoma cylindrospora, Fusarium fracticaudum, Phialophora cf. hyalina, and Morchella septimelata.</title>
        <authorList>
            <person name="Wingfield B.D."/>
            <person name="Bills G.F."/>
            <person name="Dong Y."/>
            <person name="Huang W."/>
            <person name="Nel W.J."/>
            <person name="Swalarsk-Parry B.S."/>
            <person name="Vaghefi N."/>
            <person name="Wilken P.M."/>
            <person name="An Z."/>
            <person name="de Beer Z.W."/>
            <person name="De Vos L."/>
            <person name="Chen L."/>
            <person name="Duong T.A."/>
            <person name="Gao Y."/>
            <person name="Hammerbacher A."/>
            <person name="Kikkert J.R."/>
            <person name="Li Y."/>
            <person name="Li H."/>
            <person name="Li K."/>
            <person name="Li Q."/>
            <person name="Liu X."/>
            <person name="Ma X."/>
            <person name="Naidoo K."/>
            <person name="Pethybridge S.J."/>
            <person name="Sun J."/>
            <person name="Steenkamp E.T."/>
            <person name="van der Nest M.A."/>
            <person name="van Wyk S."/>
            <person name="Wingfield M.J."/>
            <person name="Xiong C."/>
            <person name="Yue Q."/>
            <person name="Zhang X."/>
        </authorList>
    </citation>
    <scope>NUCLEOTIDE SEQUENCE [LARGE SCALE GENOMIC DNA]</scope>
    <source>
        <strain evidence="3 4">BP5796</strain>
    </source>
</reference>
<dbReference type="Pfam" id="PF00226">
    <property type="entry name" value="DnaJ"/>
    <property type="match status" value="1"/>
</dbReference>
<dbReference type="InterPro" id="IPR036869">
    <property type="entry name" value="J_dom_sf"/>
</dbReference>
<name>A0A3D8Q4S5_9HELO</name>
<feature type="domain" description="J" evidence="2">
    <location>
        <begin position="4"/>
        <end position="64"/>
    </location>
</feature>
<organism evidence="3 4">
    <name type="scientific">Coleophoma crateriformis</name>
    <dbReference type="NCBI Taxonomy" id="565419"/>
    <lineage>
        <taxon>Eukaryota</taxon>
        <taxon>Fungi</taxon>
        <taxon>Dikarya</taxon>
        <taxon>Ascomycota</taxon>
        <taxon>Pezizomycotina</taxon>
        <taxon>Leotiomycetes</taxon>
        <taxon>Helotiales</taxon>
        <taxon>Dermateaceae</taxon>
        <taxon>Coleophoma</taxon>
    </lineage>
</organism>
<dbReference type="OrthoDB" id="1922282at2759"/>
<dbReference type="InterPro" id="IPR001623">
    <property type="entry name" value="DnaJ_domain"/>
</dbReference>
<evidence type="ECO:0000256" key="1">
    <source>
        <dbReference type="SAM" id="MobiDB-lite"/>
    </source>
</evidence>
<sequence>MSSNPYAVLGLEESLKLSIKEVHDAYHTLAREYHPDKNLQTTHEATAKFQAIQGAYTAILKESTLSGEDGEASKNTASAKLAKPWAPKRGRKFNHRAMHEVEDLKEKAAKAAVQRAQNETVEQEQAQRPKGKKRAKQWEKDQRKEEITIARKKETARRLETRLAQKAGGLKLQERLNITQTRSETDPGIQASLIQHHEQSLILSSAAPRTLFLNRRPEAIAEEPQVGRNKPKVIDSETLQSEEAEDLEFEIPQEYQHASTDAHPENDPQLFIEQYHTPEFPSFQELFCEQFPGLTSLVEEAGGDFQKILDSITQENIDRQSERENKRGQEVEANERKVAAFENYWASRKAVESPPRASTVPPSDRNKGQEVADIANRRTRDYNRKHLANLASQPGDDSESPILIVQQVILSPTRWSRGHTESDTEVRDDDIEEDNAEYLWEKETFSQFQRHHDDVEQVQQAFGVRRSEAVIAALEYQSGLLLEGDSHVN</sequence>
<feature type="compositionally biased region" description="Polar residues" evidence="1">
    <location>
        <begin position="116"/>
        <end position="126"/>
    </location>
</feature>
<dbReference type="PROSITE" id="PS50076">
    <property type="entry name" value="DNAJ_2"/>
    <property type="match status" value="1"/>
</dbReference>
<feature type="region of interest" description="Disordered" evidence="1">
    <location>
        <begin position="116"/>
        <end position="140"/>
    </location>
</feature>
<dbReference type="AlphaFoldDB" id="A0A3D8Q4S5"/>
<proteinExistence type="predicted"/>
<gene>
    <name evidence="3" type="ORF">BP5796_13093</name>
</gene>
<dbReference type="EMBL" id="PDLN01000025">
    <property type="protein sequence ID" value="RDW56628.1"/>
    <property type="molecule type" value="Genomic_DNA"/>
</dbReference>